<name>A0A1L3NFB6_CLOSG</name>
<sequence length="40" mass="4794">MNNKIIKPSILPGFMELLPREQIISCVKFCMLNKIYIYKY</sequence>
<dbReference type="AlphaFoldDB" id="A0A1L3NFB6"/>
<proteinExistence type="predicted"/>
<accession>A0A1L3NFB6</accession>
<reference evidence="1 2" key="1">
    <citation type="submission" date="2015-11" db="EMBL/GenBank/DDBJ databases">
        <authorList>
            <person name="Hill K.K."/>
            <person name="Shirey T.B."/>
            <person name="Raphael B."/>
            <person name="Daligault H.E."/>
            <person name="Davenport K.W."/>
            <person name="Bruce D.C."/>
            <person name="Foley B.T."/>
            <person name="Johnson S.L."/>
        </authorList>
    </citation>
    <scope>NUCLEOTIDE SEQUENCE [LARGE SCALE GENOMIC DNA]</scope>
    <source>
        <strain evidence="1 2">CDC_1632</strain>
    </source>
</reference>
<dbReference type="RefSeq" id="WP_257786850.1">
    <property type="nucleotide sequence ID" value="NZ_CP013243.1"/>
</dbReference>
<evidence type="ECO:0000313" key="1">
    <source>
        <dbReference type="EMBL" id="APH14809.1"/>
    </source>
</evidence>
<organism evidence="1 2">
    <name type="scientific">Clostridium sporogenes</name>
    <dbReference type="NCBI Taxonomy" id="1509"/>
    <lineage>
        <taxon>Bacteria</taxon>
        <taxon>Bacillati</taxon>
        <taxon>Bacillota</taxon>
        <taxon>Clostridia</taxon>
        <taxon>Eubacteriales</taxon>
        <taxon>Clostridiaceae</taxon>
        <taxon>Clostridium</taxon>
    </lineage>
</organism>
<protein>
    <submittedName>
        <fullName evidence="1">Uncharacterized protein</fullName>
    </submittedName>
</protein>
<gene>
    <name evidence="1" type="ORF">NPD5_3704</name>
</gene>
<dbReference type="EMBL" id="CP013243">
    <property type="protein sequence ID" value="APH14809.1"/>
    <property type="molecule type" value="Genomic_DNA"/>
</dbReference>
<dbReference type="Proteomes" id="UP000182204">
    <property type="component" value="Chromosome"/>
</dbReference>
<evidence type="ECO:0000313" key="2">
    <source>
        <dbReference type="Proteomes" id="UP000182204"/>
    </source>
</evidence>